<evidence type="ECO:0000256" key="3">
    <source>
        <dbReference type="ARBA" id="ARBA00006645"/>
    </source>
</evidence>
<dbReference type="SUPFAM" id="SSF56349">
    <property type="entry name" value="DNA breaking-rejoining enzymes"/>
    <property type="match status" value="1"/>
</dbReference>
<gene>
    <name evidence="13" type="ORF">RchiOBHm_Chr6g0301891</name>
</gene>
<protein>
    <recommendedName>
        <fullName evidence="9">DNA topoisomerase I</fullName>
        <ecNumber evidence="9">5.6.2.1</ecNumber>
    </recommendedName>
    <alternativeName>
        <fullName evidence="9">DNA topoisomerase 1</fullName>
    </alternativeName>
</protein>
<dbReference type="InterPro" id="IPR036202">
    <property type="entry name" value="TopoI_DNA-bd_euk_N_sf"/>
</dbReference>
<keyword evidence="5 8" id="KW-0238">DNA-binding</keyword>
<feature type="compositionally biased region" description="Polar residues" evidence="11">
    <location>
        <begin position="132"/>
        <end position="142"/>
    </location>
</feature>
<dbReference type="PRINTS" id="PR00416">
    <property type="entry name" value="EUTPISMRASEI"/>
</dbReference>
<comment type="subcellular location">
    <subcellularLocation>
        <location evidence="2">Nucleus</location>
    </subcellularLocation>
</comment>
<feature type="compositionally biased region" description="Polar residues" evidence="11">
    <location>
        <begin position="47"/>
        <end position="62"/>
    </location>
</feature>
<feature type="active site" description="O-(3'-phospho-DNA)-tyrosine intermediate" evidence="8">
    <location>
        <position position="734"/>
    </location>
</feature>
<name>A0A2P6PYY2_ROSCH</name>
<keyword evidence="4 8" id="KW-0799">Topoisomerase</keyword>
<dbReference type="Gene3D" id="1.10.10.41">
    <property type="entry name" value="Yeast DNA topoisomerase - domain 1"/>
    <property type="match status" value="1"/>
</dbReference>
<dbReference type="GO" id="GO:0003677">
    <property type="term" value="F:DNA binding"/>
    <property type="evidence" value="ECO:0007669"/>
    <property type="project" value="UniProtKB-UniRule"/>
</dbReference>
<dbReference type="GO" id="GO:0005694">
    <property type="term" value="C:chromosome"/>
    <property type="evidence" value="ECO:0007669"/>
    <property type="project" value="InterPro"/>
</dbReference>
<dbReference type="InterPro" id="IPR013030">
    <property type="entry name" value="DNA_topo_DNA_db_N_dom2"/>
</dbReference>
<keyword evidence="14" id="KW-1185">Reference proteome</keyword>
<keyword evidence="7" id="KW-0539">Nucleus</keyword>
<dbReference type="OMA" id="RKHEYED"/>
<dbReference type="InterPro" id="IPR008336">
    <property type="entry name" value="TopoI_DNA-bd_euk"/>
</dbReference>
<comment type="similarity">
    <text evidence="3 8 9">Belongs to the type IB topoisomerase family.</text>
</comment>
<dbReference type="GO" id="GO:0006265">
    <property type="term" value="P:DNA topological change"/>
    <property type="evidence" value="ECO:0007669"/>
    <property type="project" value="UniProtKB-UniRule"/>
</dbReference>
<dbReference type="PANTHER" id="PTHR10290:SF23">
    <property type="entry name" value="DNA TOPOISOMERASE 1 BETA"/>
    <property type="match status" value="1"/>
</dbReference>
<dbReference type="InterPro" id="IPR051062">
    <property type="entry name" value="Topoisomerase_IB"/>
</dbReference>
<dbReference type="GO" id="GO:0006260">
    <property type="term" value="P:DNA replication"/>
    <property type="evidence" value="ECO:0007669"/>
    <property type="project" value="TreeGrafter"/>
</dbReference>
<reference evidence="13 14" key="1">
    <citation type="journal article" date="2018" name="Nat. Genet.">
        <title>The Rosa genome provides new insights in the design of modern roses.</title>
        <authorList>
            <person name="Bendahmane M."/>
        </authorList>
    </citation>
    <scope>NUCLEOTIDE SEQUENCE [LARGE SCALE GENOMIC DNA]</scope>
    <source>
        <strain evidence="14">cv. Old Blush</strain>
    </source>
</reference>
<dbReference type="GO" id="GO:0007059">
    <property type="term" value="P:chromosome segregation"/>
    <property type="evidence" value="ECO:0007669"/>
    <property type="project" value="TreeGrafter"/>
</dbReference>
<feature type="compositionally biased region" description="Basic residues" evidence="11">
    <location>
        <begin position="25"/>
        <end position="36"/>
    </location>
</feature>
<dbReference type="Proteomes" id="UP000238479">
    <property type="component" value="Chromosome 6"/>
</dbReference>
<evidence type="ECO:0000256" key="8">
    <source>
        <dbReference type="PROSITE-ProRule" id="PRU01382"/>
    </source>
</evidence>
<proteinExistence type="inferred from homology"/>
<organism evidence="13 14">
    <name type="scientific">Rosa chinensis</name>
    <name type="common">China rose</name>
    <dbReference type="NCBI Taxonomy" id="74649"/>
    <lineage>
        <taxon>Eukaryota</taxon>
        <taxon>Viridiplantae</taxon>
        <taxon>Streptophyta</taxon>
        <taxon>Embryophyta</taxon>
        <taxon>Tracheophyta</taxon>
        <taxon>Spermatophyta</taxon>
        <taxon>Magnoliopsida</taxon>
        <taxon>eudicotyledons</taxon>
        <taxon>Gunneridae</taxon>
        <taxon>Pentapetalae</taxon>
        <taxon>rosids</taxon>
        <taxon>fabids</taxon>
        <taxon>Rosales</taxon>
        <taxon>Rosaceae</taxon>
        <taxon>Rosoideae</taxon>
        <taxon>Rosoideae incertae sedis</taxon>
        <taxon>Rosa</taxon>
    </lineage>
</organism>
<comment type="function">
    <text evidence="9">Releases the supercoiling and torsional tension of DNA introduced during the DNA replication and transcription by transiently cleaving and rejoining one strand of the DNA duplex. Introduces a single-strand break via transesterification at the specific target site 5'-[CT]CCTTp site in duplex DNA. The scissile phosphodiester is attacked by the catalytic tyrosine of the enzyme, resulting in the formation of a DNA-(3'-phosphotyrosyl)-enzyme intermediate and the expulsion of a 5'-OH DNA strand. The free DNA strand then undergoes passage around the unbroken strand thus removing DNA supercoils. Finally, in the religation step, the DNA 5'-OH attacks the covalent intermediate to expel the active-site tyrosine and restore the DNA phosphodiester backbone.</text>
</comment>
<comment type="caution">
    <text evidence="13">The sequence shown here is derived from an EMBL/GenBank/DDBJ whole genome shotgun (WGS) entry which is preliminary data.</text>
</comment>
<dbReference type="InterPro" id="IPR001631">
    <property type="entry name" value="TopoI"/>
</dbReference>
<dbReference type="InterPro" id="IPR025834">
    <property type="entry name" value="TopoI_C_dom"/>
</dbReference>
<evidence type="ECO:0000259" key="12">
    <source>
        <dbReference type="SMART" id="SM00435"/>
    </source>
</evidence>
<dbReference type="EC" id="5.6.2.1" evidence="9"/>
<dbReference type="InterPro" id="IPR013499">
    <property type="entry name" value="TopoI_euk"/>
</dbReference>
<dbReference type="Gramene" id="PRQ27116">
    <property type="protein sequence ID" value="PRQ27116"/>
    <property type="gene ID" value="RchiOBHm_Chr6g0301891"/>
</dbReference>
<dbReference type="CDD" id="cd00659">
    <property type="entry name" value="Topo_IB_C"/>
    <property type="match status" value="1"/>
</dbReference>
<evidence type="ECO:0000313" key="13">
    <source>
        <dbReference type="EMBL" id="PRQ27116.1"/>
    </source>
</evidence>
<sequence length="775" mass="88139">MADQNSTIPKPSQSDHEDDDEPLLFKRHNTASKAKGKMAPLRAIPKASTSSPVSSYDQSKQLPEQIVPSASAKHPAPAEENSDYDDEKPLCAFMKAGSDEAGDWDSEDDDNQPLSSRYLKGKGKTPKRPLDHQTNISEQSSAKKPKVLGSLPKNKQASSTKHEPEVDYDDSRLAHRMKKARSVNKSSLTTKKKVPKISSSSNTFKKGKKPDKVSKDQPSSKSDNKPKKWTSLVHNGVVFPPPYEPHGVKMLYNGKPIDLTTEQEEVATMFAMMTDTDYVNKQRFRDNFWMDWSKLLGEEHVIQNLDACNFQPIYEWWCQEKEKKKQMSMEEKKAVKEEKLKQEEKYKWATIDGVKEEVQSFRVEPPGLFRGRGEQPQSGRLKRRIVPSDITINIGKDAPVPECPIPGKSWKQIRHDNTVSWLACWGDPISEEKTKYVMLGGSSSLRGQSDKDKYEKARELKDYINDIRSAYTRAFTIPSKEDGANLKRQIAVATYLIDRFALRAGNKKDVNEEADTVGCCTLKVENVKAIAPNLLEFDFLGKDSIKYHQTHQVELPVYKAIKQFQNGKSSSDKLFDQLDTNILNAHLKELMPGLTAKVFRTYNASITLDNMLNEKTKKEGDVSARVEIYKNANKKVAILCNHQRTEPKTFGEQISKLNKKIEDLKGVMEDLETDLVKERKGKSPLNRKQKKNLTPDVLEKKMAQTAKKIEAIESKIADKEDKKNVALETSKVNYLDPRITVAWCKRHEVPIQKIFSKIQLKKFAWAMDVDPDFRF</sequence>
<dbReference type="PROSITE" id="PS52038">
    <property type="entry name" value="TOPO_IB_2"/>
    <property type="match status" value="1"/>
</dbReference>
<dbReference type="OrthoDB" id="47179at2759"/>
<dbReference type="Gene3D" id="2.170.11.10">
    <property type="entry name" value="DNA Topoisomerase I, domain 2"/>
    <property type="match status" value="1"/>
</dbReference>
<evidence type="ECO:0000256" key="1">
    <source>
        <dbReference type="ARBA" id="ARBA00000213"/>
    </source>
</evidence>
<dbReference type="EMBL" id="PDCK01000044">
    <property type="protein sequence ID" value="PRQ27116.1"/>
    <property type="molecule type" value="Genomic_DNA"/>
</dbReference>
<dbReference type="InterPro" id="IPR013500">
    <property type="entry name" value="TopoI_cat_euk"/>
</dbReference>
<dbReference type="Pfam" id="PF14370">
    <property type="entry name" value="Topo_C_assoc"/>
    <property type="match status" value="1"/>
</dbReference>
<dbReference type="Pfam" id="PF02919">
    <property type="entry name" value="Topoisom_I_N"/>
    <property type="match status" value="1"/>
</dbReference>
<dbReference type="GO" id="GO:0005730">
    <property type="term" value="C:nucleolus"/>
    <property type="evidence" value="ECO:0007669"/>
    <property type="project" value="TreeGrafter"/>
</dbReference>
<dbReference type="AlphaFoldDB" id="A0A2P6PYY2"/>
<dbReference type="STRING" id="74649.A0A2P6PYY2"/>
<dbReference type="PANTHER" id="PTHR10290">
    <property type="entry name" value="DNA TOPOISOMERASE I"/>
    <property type="match status" value="1"/>
</dbReference>
<dbReference type="InterPro" id="IPR014727">
    <property type="entry name" value="TopoI_cat_a/b-sub_euk"/>
</dbReference>
<evidence type="ECO:0000256" key="4">
    <source>
        <dbReference type="ARBA" id="ARBA00023029"/>
    </source>
</evidence>
<comment type="catalytic activity">
    <reaction evidence="1 8 9">
        <text>ATP-independent breakage of single-stranded DNA, followed by passage and rejoining.</text>
        <dbReference type="EC" id="5.6.2.1"/>
    </reaction>
</comment>
<dbReference type="SMART" id="SM00435">
    <property type="entry name" value="TOPEUc"/>
    <property type="match status" value="1"/>
</dbReference>
<accession>A0A2P6PYY2</accession>
<dbReference type="InterPro" id="IPR014711">
    <property type="entry name" value="TopoI_cat_a-hlx-sub_euk"/>
</dbReference>
<evidence type="ECO:0000256" key="7">
    <source>
        <dbReference type="ARBA" id="ARBA00023242"/>
    </source>
</evidence>
<dbReference type="InterPro" id="IPR011010">
    <property type="entry name" value="DNA_brk_join_enz"/>
</dbReference>
<dbReference type="InterPro" id="IPR013034">
    <property type="entry name" value="DNA_topo_DNA_db_N_dom1"/>
</dbReference>
<keyword evidence="6 8" id="KW-0413">Isomerase</keyword>
<dbReference type="FunFam" id="1.10.132.10:FF:000002">
    <property type="entry name" value="DNA topoisomerase I"/>
    <property type="match status" value="1"/>
</dbReference>
<evidence type="ECO:0000256" key="10">
    <source>
        <dbReference type="SAM" id="Coils"/>
    </source>
</evidence>
<feature type="compositionally biased region" description="Acidic residues" evidence="11">
    <location>
        <begin position="100"/>
        <end position="111"/>
    </location>
</feature>
<evidence type="ECO:0000256" key="5">
    <source>
        <dbReference type="ARBA" id="ARBA00023125"/>
    </source>
</evidence>
<feature type="domain" description="DNA topoisomerase I eukaryotic-type" evidence="12">
    <location>
        <begin position="368"/>
        <end position="748"/>
    </location>
</feature>
<evidence type="ECO:0000256" key="2">
    <source>
        <dbReference type="ARBA" id="ARBA00004123"/>
    </source>
</evidence>
<dbReference type="FunFam" id="1.10.10.41:FF:000001">
    <property type="entry name" value="DNA topoisomerase I"/>
    <property type="match status" value="1"/>
</dbReference>
<dbReference type="Pfam" id="PF01028">
    <property type="entry name" value="Topoisom_I"/>
    <property type="match status" value="1"/>
</dbReference>
<dbReference type="Gene3D" id="1.10.132.10">
    <property type="match status" value="1"/>
</dbReference>
<keyword evidence="10" id="KW-0175">Coiled coil</keyword>
<feature type="region of interest" description="Disordered" evidence="11">
    <location>
        <begin position="1"/>
        <end position="229"/>
    </location>
</feature>
<evidence type="ECO:0000256" key="6">
    <source>
        <dbReference type="ARBA" id="ARBA00023235"/>
    </source>
</evidence>
<feature type="compositionally biased region" description="Polar residues" evidence="11">
    <location>
        <begin position="1"/>
        <end position="12"/>
    </location>
</feature>
<dbReference type="FunFam" id="3.90.15.10:FF:000003">
    <property type="entry name" value="DNA topoisomerase I"/>
    <property type="match status" value="1"/>
</dbReference>
<evidence type="ECO:0000313" key="14">
    <source>
        <dbReference type="Proteomes" id="UP000238479"/>
    </source>
</evidence>
<feature type="compositionally biased region" description="Basic and acidic residues" evidence="11">
    <location>
        <begin position="160"/>
        <end position="173"/>
    </location>
</feature>
<dbReference type="GO" id="GO:0003917">
    <property type="term" value="F:DNA topoisomerase type I (single strand cut, ATP-independent) activity"/>
    <property type="evidence" value="ECO:0007669"/>
    <property type="project" value="UniProtKB-UniRule"/>
</dbReference>
<dbReference type="SUPFAM" id="SSF56741">
    <property type="entry name" value="Eukaryotic DNA topoisomerase I, N-terminal DNA-binding fragment"/>
    <property type="match status" value="1"/>
</dbReference>
<feature type="coiled-coil region" evidence="10">
    <location>
        <begin position="702"/>
        <end position="729"/>
    </location>
</feature>
<evidence type="ECO:0000256" key="11">
    <source>
        <dbReference type="SAM" id="MobiDB-lite"/>
    </source>
</evidence>
<evidence type="ECO:0000256" key="9">
    <source>
        <dbReference type="RuleBase" id="RU365101"/>
    </source>
</evidence>
<dbReference type="Gene3D" id="3.90.15.10">
    <property type="entry name" value="Topoisomerase I, Chain A, domain 3"/>
    <property type="match status" value="1"/>
</dbReference>